<dbReference type="EMBL" id="BLLK01000022">
    <property type="protein sequence ID" value="GFH46226.1"/>
    <property type="molecule type" value="Genomic_DNA"/>
</dbReference>
<organism evidence="1 2">
    <name type="scientific">Chaetoceros tenuissimus</name>
    <dbReference type="NCBI Taxonomy" id="426638"/>
    <lineage>
        <taxon>Eukaryota</taxon>
        <taxon>Sar</taxon>
        <taxon>Stramenopiles</taxon>
        <taxon>Ochrophyta</taxon>
        <taxon>Bacillariophyta</taxon>
        <taxon>Coscinodiscophyceae</taxon>
        <taxon>Chaetocerotophycidae</taxon>
        <taxon>Chaetocerotales</taxon>
        <taxon>Chaetocerotaceae</taxon>
        <taxon>Chaetoceros</taxon>
    </lineage>
</organism>
<protein>
    <submittedName>
        <fullName evidence="1">Uncharacterized protein</fullName>
    </submittedName>
</protein>
<dbReference type="Proteomes" id="UP001054902">
    <property type="component" value="Unassembled WGS sequence"/>
</dbReference>
<accession>A0AAD3CI13</accession>
<proteinExistence type="predicted"/>
<evidence type="ECO:0000313" key="1">
    <source>
        <dbReference type="EMBL" id="GFH46226.1"/>
    </source>
</evidence>
<reference evidence="1 2" key="1">
    <citation type="journal article" date="2021" name="Sci. Rep.">
        <title>The genome of the diatom Chaetoceros tenuissimus carries an ancient integrated fragment of an extant virus.</title>
        <authorList>
            <person name="Hongo Y."/>
            <person name="Kimura K."/>
            <person name="Takaki Y."/>
            <person name="Yoshida Y."/>
            <person name="Baba S."/>
            <person name="Kobayashi G."/>
            <person name="Nagasaki K."/>
            <person name="Hano T."/>
            <person name="Tomaru Y."/>
        </authorList>
    </citation>
    <scope>NUCLEOTIDE SEQUENCE [LARGE SCALE GENOMIC DNA]</scope>
    <source>
        <strain evidence="1 2">NIES-3715</strain>
    </source>
</reference>
<gene>
    <name evidence="1" type="ORF">CTEN210_02700</name>
</gene>
<evidence type="ECO:0000313" key="2">
    <source>
        <dbReference type="Proteomes" id="UP001054902"/>
    </source>
</evidence>
<name>A0AAD3CI13_9STRA</name>
<comment type="caution">
    <text evidence="1">The sequence shown here is derived from an EMBL/GenBank/DDBJ whole genome shotgun (WGS) entry which is preliminary data.</text>
</comment>
<sequence>MGNKERHWSAEHRPPFVMEMRVQKDSRMRGLPYFVKKKYHDMQRNAILQQEVETSVASFYEDKIRSCLSINNSFETCLEKMIAVIRRNDVVNLRLSFESALYFNLYEANIRSCLRSMHSIEMCVQQITAEMQRNTDDYNKALNDLYEGKFHSCLRSMNDKDACIQKVTAERQKTLSHTLDPRWKH</sequence>
<dbReference type="AlphaFoldDB" id="A0AAD3CI13"/>
<keyword evidence="2" id="KW-1185">Reference proteome</keyword>